<accession>A0ABQ1CR76</accession>
<dbReference type="Proteomes" id="UP000472710">
    <property type="component" value="Unassembled WGS sequence"/>
</dbReference>
<keyword evidence="3" id="KW-1185">Reference proteome</keyword>
<name>A0ABQ1CR76_STRDI</name>
<sequence length="109" mass="11094">MAAKGPGTPHPGAIRPASRTTRHHVAGRKPGPLPRGTEPAALPGPLGTRQPPGSGADGTWCRPPRIVPVPKAAIAPGGRPDDARTGSGDDGDVRRVTLHGSSGEAKVRR</sequence>
<feature type="region of interest" description="Disordered" evidence="1">
    <location>
        <begin position="1"/>
        <end position="109"/>
    </location>
</feature>
<dbReference type="EMBL" id="BLLN01000003">
    <property type="protein sequence ID" value="GFH72684.1"/>
    <property type="molecule type" value="Genomic_DNA"/>
</dbReference>
<evidence type="ECO:0000313" key="2">
    <source>
        <dbReference type="EMBL" id="GFH72684.1"/>
    </source>
</evidence>
<protein>
    <submittedName>
        <fullName evidence="2">Uncharacterized protein</fullName>
    </submittedName>
</protein>
<organism evidence="2 3">
    <name type="scientific">Streptomyces diastaticus subsp. diastaticus</name>
    <dbReference type="NCBI Taxonomy" id="68040"/>
    <lineage>
        <taxon>Bacteria</taxon>
        <taxon>Bacillati</taxon>
        <taxon>Actinomycetota</taxon>
        <taxon>Actinomycetes</taxon>
        <taxon>Kitasatosporales</taxon>
        <taxon>Streptomycetaceae</taxon>
        <taxon>Streptomyces</taxon>
        <taxon>Streptomyces diastaticus group</taxon>
    </lineage>
</organism>
<reference evidence="2 3" key="1">
    <citation type="submission" date="2020-02" db="EMBL/GenBank/DDBJ databases">
        <title>Whole genome shotgun sequence of Streptomyces diastaticus subsp. diastaticus NBRC 13412.</title>
        <authorList>
            <person name="Ichikawa N."/>
            <person name="Komaki H."/>
            <person name="Tamura T."/>
        </authorList>
    </citation>
    <scope>NUCLEOTIDE SEQUENCE [LARGE SCALE GENOMIC DNA]</scope>
    <source>
        <strain evidence="2 3">NBRC 13412</strain>
    </source>
</reference>
<evidence type="ECO:0000256" key="1">
    <source>
        <dbReference type="SAM" id="MobiDB-lite"/>
    </source>
</evidence>
<comment type="caution">
    <text evidence="2">The sequence shown here is derived from an EMBL/GenBank/DDBJ whole genome shotgun (WGS) entry which is preliminary data.</text>
</comment>
<proteinExistence type="predicted"/>
<gene>
    <name evidence="2" type="ORF">Sdia_34520</name>
</gene>
<evidence type="ECO:0000313" key="3">
    <source>
        <dbReference type="Proteomes" id="UP000472710"/>
    </source>
</evidence>